<dbReference type="RefSeq" id="WP_160903784.1">
    <property type="nucleotide sequence ID" value="NZ_CP102850.1"/>
</dbReference>
<comment type="caution">
    <text evidence="2">The sequence shown here is derived from an EMBL/GenBank/DDBJ whole genome shotgun (WGS) entry which is preliminary data.</text>
</comment>
<reference evidence="2 3" key="1">
    <citation type="submission" date="2019-11" db="EMBL/GenBank/DDBJ databases">
        <title>Gordonia sp. nov., a novel actinobacterium isolated from mangrove soil in Hainan.</title>
        <authorList>
            <person name="Huang X."/>
            <person name="Xie Y."/>
            <person name="Chu X."/>
            <person name="Xiao K."/>
        </authorList>
    </citation>
    <scope>NUCLEOTIDE SEQUENCE [LARGE SCALE GENOMIC DNA]</scope>
    <source>
        <strain evidence="2 3">HNM0687</strain>
    </source>
</reference>
<dbReference type="Proteomes" id="UP000475545">
    <property type="component" value="Unassembled WGS sequence"/>
</dbReference>
<protein>
    <submittedName>
        <fullName evidence="2">Nuclear transport factor 2 family protein</fullName>
    </submittedName>
</protein>
<feature type="domain" description="SnoaL-like" evidence="1">
    <location>
        <begin position="8"/>
        <end position="113"/>
    </location>
</feature>
<dbReference type="SUPFAM" id="SSF54427">
    <property type="entry name" value="NTF2-like"/>
    <property type="match status" value="1"/>
</dbReference>
<evidence type="ECO:0000313" key="3">
    <source>
        <dbReference type="Proteomes" id="UP000475545"/>
    </source>
</evidence>
<dbReference type="Gene3D" id="3.10.450.50">
    <property type="match status" value="1"/>
</dbReference>
<accession>A0A6L7GX24</accession>
<dbReference type="Pfam" id="PF12680">
    <property type="entry name" value="SnoaL_2"/>
    <property type="match status" value="1"/>
</dbReference>
<name>A0A6L7GX24_9ACTN</name>
<evidence type="ECO:0000259" key="1">
    <source>
        <dbReference type="Pfam" id="PF12680"/>
    </source>
</evidence>
<proteinExistence type="predicted"/>
<dbReference type="InterPro" id="IPR037401">
    <property type="entry name" value="SnoaL-like"/>
</dbReference>
<dbReference type="AlphaFoldDB" id="A0A6L7GX24"/>
<organism evidence="2 3">
    <name type="scientific">Gordonia mangrovi</name>
    <dbReference type="NCBI Taxonomy" id="2665643"/>
    <lineage>
        <taxon>Bacteria</taxon>
        <taxon>Bacillati</taxon>
        <taxon>Actinomycetota</taxon>
        <taxon>Actinomycetes</taxon>
        <taxon>Mycobacteriales</taxon>
        <taxon>Gordoniaceae</taxon>
        <taxon>Gordonia</taxon>
    </lineage>
</organism>
<keyword evidence="3" id="KW-1185">Reference proteome</keyword>
<sequence>MALPDLYRRWIDQLWNGPSDADALAEIANHLVSAGFIGHWPGHDVHGPSELAAMVAEMKEMFERMEISIEVPPMTDGVYVSARWNATGMRSGQRKRFVGNDILRARDGRFVEYWAATVQIQN</sequence>
<dbReference type="EMBL" id="WMBR01000006">
    <property type="protein sequence ID" value="MXP23581.1"/>
    <property type="molecule type" value="Genomic_DNA"/>
</dbReference>
<dbReference type="InterPro" id="IPR032710">
    <property type="entry name" value="NTF2-like_dom_sf"/>
</dbReference>
<evidence type="ECO:0000313" key="2">
    <source>
        <dbReference type="EMBL" id="MXP23581.1"/>
    </source>
</evidence>
<gene>
    <name evidence="2" type="ORF">GIY30_19765</name>
</gene>